<evidence type="ECO:0000256" key="7">
    <source>
        <dbReference type="SAM" id="MobiDB-lite"/>
    </source>
</evidence>
<dbReference type="Proteomes" id="UP000271374">
    <property type="component" value="Unassembled WGS sequence"/>
</dbReference>
<evidence type="ECO:0000313" key="10">
    <source>
        <dbReference type="EMBL" id="RTR30025.1"/>
    </source>
</evidence>
<feature type="region of interest" description="Disordered" evidence="7">
    <location>
        <begin position="234"/>
        <end position="259"/>
    </location>
</feature>
<evidence type="ECO:0000259" key="9">
    <source>
        <dbReference type="Pfam" id="PF02706"/>
    </source>
</evidence>
<sequence>MVEMIMEKEINIKKIWGTIRKRIWVVFVFSFIFSIAAGVYSYYFTTPEYSSSIKIVLNVAEGEIGTLNQLLKEPIVLRHVIDELDLKASPENLSGQITITPVNDSKIYEITVVANDPKLAARIADSVARVYQREFANLIELTSGNDVSIDETETDTTLSPGNINILSEAKENPGPNNQNHKRFIMIGFIFGVIVGLGLVFLLDSLDDTVKSHREIEHLLGIPVLGSISRISNKSTQLRRRKQQGTNLRGETLESSTSKQ</sequence>
<dbReference type="Pfam" id="PF02706">
    <property type="entry name" value="Wzz"/>
    <property type="match status" value="1"/>
</dbReference>
<gene>
    <name evidence="10" type="ORF">EKG37_14085</name>
</gene>
<dbReference type="InterPro" id="IPR050445">
    <property type="entry name" value="Bact_polysacc_biosynth/exp"/>
</dbReference>
<dbReference type="GO" id="GO:0004713">
    <property type="term" value="F:protein tyrosine kinase activity"/>
    <property type="evidence" value="ECO:0007669"/>
    <property type="project" value="TreeGrafter"/>
</dbReference>
<feature type="transmembrane region" description="Helical" evidence="8">
    <location>
        <begin position="23"/>
        <end position="43"/>
    </location>
</feature>
<evidence type="ECO:0000256" key="1">
    <source>
        <dbReference type="ARBA" id="ARBA00004651"/>
    </source>
</evidence>
<keyword evidence="3" id="KW-1003">Cell membrane</keyword>
<comment type="subcellular location">
    <subcellularLocation>
        <location evidence="1">Cell membrane</location>
        <topology evidence="1">Multi-pass membrane protein</topology>
    </subcellularLocation>
</comment>
<dbReference type="AlphaFoldDB" id="A0A431W3L2"/>
<keyword evidence="11" id="KW-1185">Reference proteome</keyword>
<feature type="compositionally biased region" description="Polar residues" evidence="7">
    <location>
        <begin position="243"/>
        <end position="259"/>
    </location>
</feature>
<comment type="similarity">
    <text evidence="2">Belongs to the CpsC/CapA family.</text>
</comment>
<evidence type="ECO:0000256" key="5">
    <source>
        <dbReference type="ARBA" id="ARBA00022989"/>
    </source>
</evidence>
<evidence type="ECO:0000256" key="4">
    <source>
        <dbReference type="ARBA" id="ARBA00022692"/>
    </source>
</evidence>
<keyword evidence="5 8" id="KW-1133">Transmembrane helix</keyword>
<reference evidence="10 11" key="1">
    <citation type="submission" date="2018-12" db="EMBL/GenBank/DDBJ databases">
        <title>Bacillus yapensis draft genome sequence.</title>
        <authorList>
            <person name="Yu L."/>
            <person name="Xu X."/>
            <person name="Tang X."/>
        </authorList>
    </citation>
    <scope>NUCLEOTIDE SEQUENCE [LARGE SCALE GENOMIC DNA]</scope>
    <source>
        <strain evidence="10 11">XXST-01</strain>
    </source>
</reference>
<name>A0A431W3L2_9BACI</name>
<feature type="domain" description="Polysaccharide chain length determinant N-terminal" evidence="9">
    <location>
        <begin position="9"/>
        <end position="68"/>
    </location>
</feature>
<evidence type="ECO:0000256" key="2">
    <source>
        <dbReference type="ARBA" id="ARBA00006683"/>
    </source>
</evidence>
<organism evidence="10 11">
    <name type="scientific">Bacillus yapensis</name>
    <dbReference type="NCBI Taxonomy" id="2492960"/>
    <lineage>
        <taxon>Bacteria</taxon>
        <taxon>Bacillati</taxon>
        <taxon>Bacillota</taxon>
        <taxon>Bacilli</taxon>
        <taxon>Bacillales</taxon>
        <taxon>Bacillaceae</taxon>
        <taxon>Bacillus</taxon>
    </lineage>
</organism>
<keyword evidence="6 8" id="KW-0472">Membrane</keyword>
<evidence type="ECO:0000256" key="6">
    <source>
        <dbReference type="ARBA" id="ARBA00023136"/>
    </source>
</evidence>
<proteinExistence type="inferred from homology"/>
<protein>
    <recommendedName>
        <fullName evidence="9">Polysaccharide chain length determinant N-terminal domain-containing protein</fullName>
    </recommendedName>
</protein>
<dbReference type="PANTHER" id="PTHR32309">
    <property type="entry name" value="TYROSINE-PROTEIN KINASE"/>
    <property type="match status" value="1"/>
</dbReference>
<dbReference type="GO" id="GO:0005886">
    <property type="term" value="C:plasma membrane"/>
    <property type="evidence" value="ECO:0007669"/>
    <property type="project" value="UniProtKB-SubCell"/>
</dbReference>
<accession>A0A431W3L2</accession>
<dbReference type="EMBL" id="RXNT01000011">
    <property type="protein sequence ID" value="RTR30025.1"/>
    <property type="molecule type" value="Genomic_DNA"/>
</dbReference>
<comment type="caution">
    <text evidence="10">The sequence shown here is derived from an EMBL/GenBank/DDBJ whole genome shotgun (WGS) entry which is preliminary data.</text>
</comment>
<evidence type="ECO:0000256" key="8">
    <source>
        <dbReference type="SAM" id="Phobius"/>
    </source>
</evidence>
<dbReference type="InterPro" id="IPR003856">
    <property type="entry name" value="LPS_length_determ_N"/>
</dbReference>
<feature type="transmembrane region" description="Helical" evidence="8">
    <location>
        <begin position="183"/>
        <end position="202"/>
    </location>
</feature>
<evidence type="ECO:0000256" key="3">
    <source>
        <dbReference type="ARBA" id="ARBA00022475"/>
    </source>
</evidence>
<dbReference type="PANTHER" id="PTHR32309:SF13">
    <property type="entry name" value="FERRIC ENTEROBACTIN TRANSPORT PROTEIN FEPE"/>
    <property type="match status" value="1"/>
</dbReference>
<dbReference type="OrthoDB" id="2365115at2"/>
<evidence type="ECO:0000313" key="11">
    <source>
        <dbReference type="Proteomes" id="UP000271374"/>
    </source>
</evidence>
<keyword evidence="4 8" id="KW-0812">Transmembrane</keyword>